<sequence>MDETMVGEQTRYIAAYLLHDAAANVEGYITNYDAAELQGAEDAGMVILAEYSDKSRERVKASDVREPKPTANGIELVKAEDVDELMEAVIDVFDALAAELFSPVLSVSSVSATAVSGGPDTAGEASAARTFAAALAALKSIVYEGAAIR</sequence>
<dbReference type="Proteomes" id="UP000438093">
    <property type="component" value="Unassembled WGS sequence"/>
</dbReference>
<accession>A0A6N7RMZ3</accession>
<protein>
    <submittedName>
        <fullName evidence="1">Uncharacterized protein</fullName>
    </submittedName>
</protein>
<gene>
    <name evidence="1" type="ORF">GJG86_07115</name>
</gene>
<organism evidence="1 2">
    <name type="scientific">Eggerthella guodeyinii</name>
    <dbReference type="NCBI Taxonomy" id="2690837"/>
    <lineage>
        <taxon>Bacteria</taxon>
        <taxon>Bacillati</taxon>
        <taxon>Actinomycetota</taxon>
        <taxon>Coriobacteriia</taxon>
        <taxon>Eggerthellales</taxon>
        <taxon>Eggerthellaceae</taxon>
        <taxon>Eggerthella</taxon>
    </lineage>
</organism>
<keyword evidence="2" id="KW-1185">Reference proteome</keyword>
<reference evidence="2" key="1">
    <citation type="submission" date="2019-08" db="EMBL/GenBank/DDBJ databases">
        <title>Arthrobacter sp. nov., isolated from plateau pika and Tibetan wild ass.</title>
        <authorList>
            <person name="Ge Y."/>
        </authorList>
    </citation>
    <scope>NUCLEOTIDE SEQUENCE [LARGE SCALE GENOMIC DNA]</scope>
    <source>
        <strain evidence="2">HF-4214</strain>
    </source>
</reference>
<evidence type="ECO:0000313" key="1">
    <source>
        <dbReference type="EMBL" id="MRX82261.1"/>
    </source>
</evidence>
<proteinExistence type="predicted"/>
<evidence type="ECO:0000313" key="2">
    <source>
        <dbReference type="Proteomes" id="UP000438093"/>
    </source>
</evidence>
<dbReference type="EMBL" id="VTFY01000004">
    <property type="protein sequence ID" value="MRX82261.1"/>
    <property type="molecule type" value="Genomic_DNA"/>
</dbReference>
<dbReference type="RefSeq" id="WP_154333129.1">
    <property type="nucleotide sequence ID" value="NZ_VTFY01000004.1"/>
</dbReference>
<dbReference type="AlphaFoldDB" id="A0A6N7RMZ3"/>
<name>A0A6N7RMZ3_9ACTN</name>
<comment type="caution">
    <text evidence="1">The sequence shown here is derived from an EMBL/GenBank/DDBJ whole genome shotgun (WGS) entry which is preliminary data.</text>
</comment>